<evidence type="ECO:0000313" key="3">
    <source>
        <dbReference type="Proteomes" id="UP000479000"/>
    </source>
</evidence>
<accession>A0A6H5H134</accession>
<dbReference type="EMBL" id="CADCXU010023291">
    <property type="protein sequence ID" value="CAB0010802.1"/>
    <property type="molecule type" value="Genomic_DNA"/>
</dbReference>
<keyword evidence="3" id="KW-1185">Reference proteome</keyword>
<dbReference type="AlphaFoldDB" id="A0A6H5H134"/>
<reference evidence="2 3" key="1">
    <citation type="submission" date="2020-02" db="EMBL/GenBank/DDBJ databases">
        <authorList>
            <person name="Ferguson B K."/>
        </authorList>
    </citation>
    <scope>NUCLEOTIDE SEQUENCE [LARGE SCALE GENOMIC DNA]</scope>
</reference>
<name>A0A6H5H134_9HEMI</name>
<feature type="region of interest" description="Disordered" evidence="1">
    <location>
        <begin position="127"/>
        <end position="156"/>
    </location>
</feature>
<protein>
    <submittedName>
        <fullName evidence="2">Uncharacterized protein</fullName>
    </submittedName>
</protein>
<dbReference type="Proteomes" id="UP000479000">
    <property type="component" value="Unassembled WGS sequence"/>
</dbReference>
<evidence type="ECO:0000256" key="1">
    <source>
        <dbReference type="SAM" id="MobiDB-lite"/>
    </source>
</evidence>
<sequence length="229" mass="25889">MEVKIRTSSMSWLSALPKNVIENSGRETNKEGNLIAIMYSIRLLRTADLFPRTTQTPSFDRVLCVNETKWEIAKISLRQEPNPHLQLSWQTPQPIQPRRAQDHVGGSTTSLMSNCNDYNTYNLAIGGGSSGPRRRTYSEKVQGGGTDGESDGERAKNRKREMHLFFQFPYRATTYTDSEFSPSAIYLWGVNRTVTSMNCYSCRANYSGLTYDLYNLGLGLFHPGILRPS</sequence>
<organism evidence="2 3">
    <name type="scientific">Nesidiocoris tenuis</name>
    <dbReference type="NCBI Taxonomy" id="355587"/>
    <lineage>
        <taxon>Eukaryota</taxon>
        <taxon>Metazoa</taxon>
        <taxon>Ecdysozoa</taxon>
        <taxon>Arthropoda</taxon>
        <taxon>Hexapoda</taxon>
        <taxon>Insecta</taxon>
        <taxon>Pterygota</taxon>
        <taxon>Neoptera</taxon>
        <taxon>Paraneoptera</taxon>
        <taxon>Hemiptera</taxon>
        <taxon>Heteroptera</taxon>
        <taxon>Panheteroptera</taxon>
        <taxon>Cimicomorpha</taxon>
        <taxon>Miridae</taxon>
        <taxon>Dicyphina</taxon>
        <taxon>Nesidiocoris</taxon>
    </lineage>
</organism>
<gene>
    <name evidence="2" type="ORF">NTEN_LOCUS15801</name>
</gene>
<evidence type="ECO:0000313" key="2">
    <source>
        <dbReference type="EMBL" id="CAB0010802.1"/>
    </source>
</evidence>
<proteinExistence type="predicted"/>